<reference evidence="2 3" key="1">
    <citation type="journal article" date="2015" name="Nature">
        <title>rRNA introns, odd ribosomes, and small enigmatic genomes across a large radiation of phyla.</title>
        <authorList>
            <person name="Brown C.T."/>
            <person name="Hug L.A."/>
            <person name="Thomas B.C."/>
            <person name="Sharon I."/>
            <person name="Castelle C.J."/>
            <person name="Singh A."/>
            <person name="Wilkins M.J."/>
            <person name="Williams K.H."/>
            <person name="Banfield J.F."/>
        </authorList>
    </citation>
    <scope>NUCLEOTIDE SEQUENCE [LARGE SCALE GENOMIC DNA]</scope>
</reference>
<name>A0A0G0Z2Y9_9BACT</name>
<feature type="transmembrane region" description="Helical" evidence="1">
    <location>
        <begin position="7"/>
        <end position="32"/>
    </location>
</feature>
<evidence type="ECO:0000313" key="2">
    <source>
        <dbReference type="EMBL" id="KKS43109.1"/>
    </source>
</evidence>
<accession>A0A0G0Z2Y9</accession>
<dbReference type="Pfam" id="PF07963">
    <property type="entry name" value="N_methyl"/>
    <property type="match status" value="1"/>
</dbReference>
<organism evidence="2 3">
    <name type="scientific">Candidatus Collierbacteria bacterium GW2011_GWA2_42_17</name>
    <dbReference type="NCBI Taxonomy" id="1618378"/>
    <lineage>
        <taxon>Bacteria</taxon>
        <taxon>Candidatus Collieribacteriota</taxon>
    </lineage>
</organism>
<sequence length="174" mass="18392">MKNRLRGYTLVELVVAVSLLVIVLAGGTAIFYRSFRSSGISDIQTALNNSLRSLDEMIERSLRYGEVVRVGTSDRLSCVAAGTSGVSGSTLVVMDLAGGKATYSLSGGVVSSDSAVPISNPEIEVTKMEFTWYCRSGVNDKIKMVIEANASGKSGEVATGVFNKDINLLNSGIN</sequence>
<dbReference type="Proteomes" id="UP000033854">
    <property type="component" value="Unassembled WGS sequence"/>
</dbReference>
<dbReference type="NCBIfam" id="TIGR02532">
    <property type="entry name" value="IV_pilin_GFxxxE"/>
    <property type="match status" value="1"/>
</dbReference>
<dbReference type="InterPro" id="IPR012902">
    <property type="entry name" value="N_methyl_site"/>
</dbReference>
<dbReference type="AlphaFoldDB" id="A0A0G0Z2Y9"/>
<keyword evidence="1" id="KW-1133">Transmembrane helix</keyword>
<comment type="caution">
    <text evidence="2">The sequence shown here is derived from an EMBL/GenBank/DDBJ whole genome shotgun (WGS) entry which is preliminary data.</text>
</comment>
<keyword evidence="1" id="KW-0472">Membrane</keyword>
<dbReference type="EMBL" id="LCDA01000002">
    <property type="protein sequence ID" value="KKS43109.1"/>
    <property type="molecule type" value="Genomic_DNA"/>
</dbReference>
<protein>
    <recommendedName>
        <fullName evidence="4">Prepilin-type N-terminal cleavage/methylation domain-containing protein</fullName>
    </recommendedName>
</protein>
<proteinExistence type="predicted"/>
<evidence type="ECO:0000313" key="3">
    <source>
        <dbReference type="Proteomes" id="UP000033854"/>
    </source>
</evidence>
<gene>
    <name evidence="2" type="ORF">UV06_C0002G0011</name>
</gene>
<evidence type="ECO:0000256" key="1">
    <source>
        <dbReference type="SAM" id="Phobius"/>
    </source>
</evidence>
<keyword evidence="1" id="KW-0812">Transmembrane</keyword>
<evidence type="ECO:0008006" key="4">
    <source>
        <dbReference type="Google" id="ProtNLM"/>
    </source>
</evidence>